<organism evidence="2 3">
    <name type="scientific">Daphnia pulex</name>
    <name type="common">Water flea</name>
    <dbReference type="NCBI Taxonomy" id="6669"/>
    <lineage>
        <taxon>Eukaryota</taxon>
        <taxon>Metazoa</taxon>
        <taxon>Ecdysozoa</taxon>
        <taxon>Arthropoda</taxon>
        <taxon>Crustacea</taxon>
        <taxon>Branchiopoda</taxon>
        <taxon>Diplostraca</taxon>
        <taxon>Cladocera</taxon>
        <taxon>Anomopoda</taxon>
        <taxon>Daphniidae</taxon>
        <taxon>Daphnia</taxon>
    </lineage>
</organism>
<dbReference type="HOGENOM" id="CLU_040843_0_0_1"/>
<dbReference type="AlphaFoldDB" id="E9HRK8"/>
<dbReference type="OrthoDB" id="6780406at2759"/>
<dbReference type="KEGG" id="dpx:DAPPUDRAFT_264433"/>
<dbReference type="PhylomeDB" id="E9HRK8"/>
<evidence type="ECO:0000259" key="1">
    <source>
        <dbReference type="Pfam" id="PF14529"/>
    </source>
</evidence>
<keyword evidence="3" id="KW-1185">Reference proteome</keyword>
<dbReference type="InParanoid" id="E9HRK8"/>
<dbReference type="PANTHER" id="PTHR33273:SF2">
    <property type="entry name" value="ENDONUCLEASE_EXONUCLEASE_PHOSPHATASE DOMAIN-CONTAINING PROTEIN"/>
    <property type="match status" value="1"/>
</dbReference>
<evidence type="ECO:0000313" key="2">
    <source>
        <dbReference type="EMBL" id="EFX65636.1"/>
    </source>
</evidence>
<sequence length="389" mass="43519">MTDRVSSLSCLQINLRHCRAAALSLSQFILDSGFDIILIQEPYATFNNGIELKYIPPGYVCFHNLTKDHAYGAAVLAKTSLKASPCPWGATNSISGIRVKIKRKEIFFFSVYLRPSLPIIPSSFNSLLSELCANTRHSVFGLDTNAKNKLWNSSGTDSKGLDLESLFQSFQLNIANASLDSLSHKPSNTSFIDVSAFGDSLNLHNWRYPDFPSLSDHPFIAFSVSSQTLDSSSTAHRGVGISLSRPESCNLERFTTLLRLQSHNLLAKSSTNSLLSTNDINTSITLLTDCIRSCAIKSKNTASQSLTQPKKMPWWNRKLWSLRHDLRTAYKNRSLLRSLEAELEYRLIKSKYQQALRSHKRASWKDFCSANFNGDIFGALKKNNPTTSF</sequence>
<accession>E9HRK8</accession>
<dbReference type="Gene3D" id="3.60.10.10">
    <property type="entry name" value="Endonuclease/exonuclease/phosphatase"/>
    <property type="match status" value="1"/>
</dbReference>
<dbReference type="Pfam" id="PF14529">
    <property type="entry name" value="Exo_endo_phos_2"/>
    <property type="match status" value="1"/>
</dbReference>
<dbReference type="InterPro" id="IPR036691">
    <property type="entry name" value="Endo/exonu/phosph_ase_sf"/>
</dbReference>
<name>E9HRK8_DAPPU</name>
<proteinExistence type="predicted"/>
<evidence type="ECO:0000313" key="3">
    <source>
        <dbReference type="Proteomes" id="UP000000305"/>
    </source>
</evidence>
<dbReference type="Proteomes" id="UP000000305">
    <property type="component" value="Unassembled WGS sequence"/>
</dbReference>
<dbReference type="GO" id="GO:0003824">
    <property type="term" value="F:catalytic activity"/>
    <property type="evidence" value="ECO:0007669"/>
    <property type="project" value="InterPro"/>
</dbReference>
<feature type="domain" description="Endonuclease/exonuclease/phosphatase" evidence="1">
    <location>
        <begin position="106"/>
        <end position="220"/>
    </location>
</feature>
<dbReference type="SUPFAM" id="SSF56219">
    <property type="entry name" value="DNase I-like"/>
    <property type="match status" value="1"/>
</dbReference>
<dbReference type="InterPro" id="IPR005135">
    <property type="entry name" value="Endo/exonuclease/phosphatase"/>
</dbReference>
<reference evidence="2 3" key="1">
    <citation type="journal article" date="2011" name="Science">
        <title>The ecoresponsive genome of Daphnia pulex.</title>
        <authorList>
            <person name="Colbourne J.K."/>
            <person name="Pfrender M.E."/>
            <person name="Gilbert D."/>
            <person name="Thomas W.K."/>
            <person name="Tucker A."/>
            <person name="Oakley T.H."/>
            <person name="Tokishita S."/>
            <person name="Aerts A."/>
            <person name="Arnold G.J."/>
            <person name="Basu M.K."/>
            <person name="Bauer D.J."/>
            <person name="Caceres C.E."/>
            <person name="Carmel L."/>
            <person name="Casola C."/>
            <person name="Choi J.H."/>
            <person name="Detter J.C."/>
            <person name="Dong Q."/>
            <person name="Dusheyko S."/>
            <person name="Eads B.D."/>
            <person name="Frohlich T."/>
            <person name="Geiler-Samerotte K.A."/>
            <person name="Gerlach D."/>
            <person name="Hatcher P."/>
            <person name="Jogdeo S."/>
            <person name="Krijgsveld J."/>
            <person name="Kriventseva E.V."/>
            <person name="Kultz D."/>
            <person name="Laforsch C."/>
            <person name="Lindquist E."/>
            <person name="Lopez J."/>
            <person name="Manak J.R."/>
            <person name="Muller J."/>
            <person name="Pangilinan J."/>
            <person name="Patwardhan R.P."/>
            <person name="Pitluck S."/>
            <person name="Pritham E.J."/>
            <person name="Rechtsteiner A."/>
            <person name="Rho M."/>
            <person name="Rogozin I.B."/>
            <person name="Sakarya O."/>
            <person name="Salamov A."/>
            <person name="Schaack S."/>
            <person name="Shapiro H."/>
            <person name="Shiga Y."/>
            <person name="Skalitzky C."/>
            <person name="Smith Z."/>
            <person name="Souvorov A."/>
            <person name="Sung W."/>
            <person name="Tang Z."/>
            <person name="Tsuchiya D."/>
            <person name="Tu H."/>
            <person name="Vos H."/>
            <person name="Wang M."/>
            <person name="Wolf Y.I."/>
            <person name="Yamagata H."/>
            <person name="Yamada T."/>
            <person name="Ye Y."/>
            <person name="Shaw J.R."/>
            <person name="Andrews J."/>
            <person name="Crease T.J."/>
            <person name="Tang H."/>
            <person name="Lucas S.M."/>
            <person name="Robertson H.M."/>
            <person name="Bork P."/>
            <person name="Koonin E.V."/>
            <person name="Zdobnov E.M."/>
            <person name="Grigoriev I.V."/>
            <person name="Lynch M."/>
            <person name="Boore J.L."/>
        </authorList>
    </citation>
    <scope>NUCLEOTIDE SEQUENCE [LARGE SCALE GENOMIC DNA]</scope>
</reference>
<protein>
    <recommendedName>
        <fullName evidence="1">Endonuclease/exonuclease/phosphatase domain-containing protein</fullName>
    </recommendedName>
</protein>
<dbReference type="EMBL" id="GL732737">
    <property type="protein sequence ID" value="EFX65636.1"/>
    <property type="molecule type" value="Genomic_DNA"/>
</dbReference>
<dbReference type="PANTHER" id="PTHR33273">
    <property type="entry name" value="DOMAIN-CONTAINING PROTEIN, PUTATIVE-RELATED"/>
    <property type="match status" value="1"/>
</dbReference>
<gene>
    <name evidence="2" type="ORF">DAPPUDRAFT_264433</name>
</gene>